<dbReference type="PIRSF" id="PIRSF010372">
    <property type="entry name" value="PaiB"/>
    <property type="match status" value="1"/>
</dbReference>
<proteinExistence type="predicted"/>
<name>A0A1I1NWH6_9BURK</name>
<protein>
    <submittedName>
        <fullName evidence="1">Negative transcriptional regulator, PaiB family</fullName>
    </submittedName>
</protein>
<gene>
    <name evidence="1" type="ORF">SAMN05216204_11470</name>
</gene>
<dbReference type="Gene3D" id="2.30.110.10">
    <property type="entry name" value="Electron Transport, Fmn-binding Protein, Chain A"/>
    <property type="match status" value="1"/>
</dbReference>
<dbReference type="InterPro" id="IPR007396">
    <property type="entry name" value="TR_PAI2-type"/>
</dbReference>
<dbReference type="PANTHER" id="PTHR35802:SF1">
    <property type="entry name" value="PROTEASE SYNTHASE AND SPORULATION PROTEIN PAI 2"/>
    <property type="match status" value="1"/>
</dbReference>
<evidence type="ECO:0000313" key="1">
    <source>
        <dbReference type="EMBL" id="SFD02041.1"/>
    </source>
</evidence>
<dbReference type="InterPro" id="IPR012349">
    <property type="entry name" value="Split_barrel_FMN-bd"/>
</dbReference>
<dbReference type="PANTHER" id="PTHR35802">
    <property type="entry name" value="PROTEASE SYNTHASE AND SPORULATION PROTEIN PAI 2"/>
    <property type="match status" value="1"/>
</dbReference>
<evidence type="ECO:0000313" key="2">
    <source>
        <dbReference type="Proteomes" id="UP000198639"/>
    </source>
</evidence>
<dbReference type="SUPFAM" id="SSF50475">
    <property type="entry name" value="FMN-binding split barrel"/>
    <property type="match status" value="1"/>
</dbReference>
<reference evidence="2" key="1">
    <citation type="submission" date="2016-10" db="EMBL/GenBank/DDBJ databases">
        <authorList>
            <person name="Varghese N."/>
            <person name="Submissions S."/>
        </authorList>
    </citation>
    <scope>NUCLEOTIDE SEQUENCE [LARGE SCALE GENOMIC DNA]</scope>
    <source>
        <strain evidence="2">CGMCC 1.12041</strain>
    </source>
</reference>
<keyword evidence="2" id="KW-1185">Reference proteome</keyword>
<dbReference type="STRING" id="1164594.SAMN05216204_11470"/>
<dbReference type="RefSeq" id="WP_091875055.1">
    <property type="nucleotide sequence ID" value="NZ_FOLD01000014.1"/>
</dbReference>
<dbReference type="OrthoDB" id="9794948at2"/>
<dbReference type="Proteomes" id="UP000198639">
    <property type="component" value="Unassembled WGS sequence"/>
</dbReference>
<sequence>MYLPTRHRQADVQAMQALIAQHALGTLVTHDGALPDADHLPFEFAEGGPHGLLRAHVARANPVWRRAGQQVLAVFRGPAAYVPPDQQEKAATGGRVVPTWDYHVVHVHGRLRAVEDPAWLLALLHGQTAHHEGPQPHPWSVGDAPPAYIDGMLRAIVGIEIEIERMEGKWKGMPQPIRAHDSTTHAT</sequence>
<dbReference type="EMBL" id="FOLD01000014">
    <property type="protein sequence ID" value="SFD02041.1"/>
    <property type="molecule type" value="Genomic_DNA"/>
</dbReference>
<dbReference type="AlphaFoldDB" id="A0A1I1NWH6"/>
<accession>A0A1I1NWH6</accession>
<organism evidence="1 2">
    <name type="scientific">Massilia yuzhufengensis</name>
    <dbReference type="NCBI Taxonomy" id="1164594"/>
    <lineage>
        <taxon>Bacteria</taxon>
        <taxon>Pseudomonadati</taxon>
        <taxon>Pseudomonadota</taxon>
        <taxon>Betaproteobacteria</taxon>
        <taxon>Burkholderiales</taxon>
        <taxon>Oxalobacteraceae</taxon>
        <taxon>Telluria group</taxon>
        <taxon>Massilia</taxon>
    </lineage>
</organism>
<dbReference type="Pfam" id="PF04299">
    <property type="entry name" value="FMN_bind_2"/>
    <property type="match status" value="1"/>
</dbReference>